<name>A0A1I3Z359_9HYPH</name>
<accession>A0A1I3Z359</accession>
<dbReference type="OrthoDB" id="8005700at2"/>
<dbReference type="RefSeq" id="WP_091941516.1">
    <property type="nucleotide sequence ID" value="NZ_FOSV01000001.1"/>
</dbReference>
<dbReference type="EMBL" id="FOSV01000001">
    <property type="protein sequence ID" value="SFK38101.1"/>
    <property type="molecule type" value="Genomic_DNA"/>
</dbReference>
<proteinExistence type="predicted"/>
<evidence type="ECO:0000256" key="1">
    <source>
        <dbReference type="SAM" id="MobiDB-lite"/>
    </source>
</evidence>
<evidence type="ECO:0000313" key="2">
    <source>
        <dbReference type="EMBL" id="SFK38101.1"/>
    </source>
</evidence>
<sequence length="122" mass="12364">MRLRPPRFVTGRAIIGVIALYALVLQAFLGALAPISPAMAGDVLCAEHGVGAGTPDDPAPACHHACCIQAQAPQLGLPPTPIAVAVAEWPQAAAVTPWPPTEHARARAPPDPAVGPRGPPAA</sequence>
<reference evidence="3" key="1">
    <citation type="submission" date="2016-10" db="EMBL/GenBank/DDBJ databases">
        <authorList>
            <person name="Varghese N."/>
            <person name="Submissions S."/>
        </authorList>
    </citation>
    <scope>NUCLEOTIDE SEQUENCE [LARGE SCALE GENOMIC DNA]</scope>
    <source>
        <strain evidence="3">CGMCC 1.6474</strain>
    </source>
</reference>
<dbReference type="Proteomes" id="UP000198804">
    <property type="component" value="Unassembled WGS sequence"/>
</dbReference>
<feature type="compositionally biased region" description="Pro residues" evidence="1">
    <location>
        <begin position="109"/>
        <end position="122"/>
    </location>
</feature>
<feature type="region of interest" description="Disordered" evidence="1">
    <location>
        <begin position="96"/>
        <end position="122"/>
    </location>
</feature>
<gene>
    <name evidence="2" type="ORF">SAMN04488125_101467</name>
</gene>
<evidence type="ECO:0008006" key="4">
    <source>
        <dbReference type="Google" id="ProtNLM"/>
    </source>
</evidence>
<evidence type="ECO:0000313" key="3">
    <source>
        <dbReference type="Proteomes" id="UP000198804"/>
    </source>
</evidence>
<dbReference type="AlphaFoldDB" id="A0A1I3Z359"/>
<protein>
    <recommendedName>
        <fullName evidence="4">DUF2946 domain-containing protein</fullName>
    </recommendedName>
</protein>
<organism evidence="2 3">
    <name type="scientific">Methylorubrum salsuginis</name>
    <dbReference type="NCBI Taxonomy" id="414703"/>
    <lineage>
        <taxon>Bacteria</taxon>
        <taxon>Pseudomonadati</taxon>
        <taxon>Pseudomonadota</taxon>
        <taxon>Alphaproteobacteria</taxon>
        <taxon>Hyphomicrobiales</taxon>
        <taxon>Methylobacteriaceae</taxon>
        <taxon>Methylorubrum</taxon>
    </lineage>
</organism>
<keyword evidence="3" id="KW-1185">Reference proteome</keyword>
<dbReference type="STRING" id="414703.SAMN04488125_101467"/>